<evidence type="ECO:0000256" key="8">
    <source>
        <dbReference type="ARBA" id="ARBA00033408"/>
    </source>
</evidence>
<dbReference type="RefSeq" id="WP_106303809.1">
    <property type="nucleotide sequence ID" value="NZ_PVWO01000105.1"/>
</dbReference>
<dbReference type="GO" id="GO:0006310">
    <property type="term" value="P:DNA recombination"/>
    <property type="evidence" value="ECO:0007669"/>
    <property type="project" value="InterPro"/>
</dbReference>
<dbReference type="InterPro" id="IPR004604">
    <property type="entry name" value="DNA_recomb/repair_RecN"/>
</dbReference>
<reference evidence="11 12" key="1">
    <citation type="submission" date="2018-03" db="EMBL/GenBank/DDBJ databases">
        <title>The ancient ancestry and fast evolution of plastids.</title>
        <authorList>
            <person name="Moore K.R."/>
            <person name="Magnabosco C."/>
            <person name="Momper L."/>
            <person name="Gold D.A."/>
            <person name="Bosak T."/>
            <person name="Fournier G.P."/>
        </authorList>
    </citation>
    <scope>NUCLEOTIDE SEQUENCE [LARGE SCALE GENOMIC DNA]</scope>
    <source>
        <strain evidence="11 12">CCALA 037</strain>
    </source>
</reference>
<dbReference type="Proteomes" id="UP000238937">
    <property type="component" value="Unassembled WGS sequence"/>
</dbReference>
<dbReference type="GO" id="GO:0005524">
    <property type="term" value="F:ATP binding"/>
    <property type="evidence" value="ECO:0007669"/>
    <property type="project" value="UniProtKB-KW"/>
</dbReference>
<proteinExistence type="inferred from homology"/>
<evidence type="ECO:0000259" key="10">
    <source>
        <dbReference type="Pfam" id="PF02463"/>
    </source>
</evidence>
<dbReference type="CDD" id="cd03241">
    <property type="entry name" value="ABC_RecN"/>
    <property type="match status" value="2"/>
</dbReference>
<dbReference type="InterPro" id="IPR027417">
    <property type="entry name" value="P-loop_NTPase"/>
</dbReference>
<feature type="domain" description="RecF/RecN/SMC N-terminal" evidence="10">
    <location>
        <begin position="2"/>
        <end position="515"/>
    </location>
</feature>
<evidence type="ECO:0000256" key="6">
    <source>
        <dbReference type="ARBA" id="ARBA00022840"/>
    </source>
</evidence>
<dbReference type="PIRSF" id="PIRSF003128">
    <property type="entry name" value="RecN"/>
    <property type="match status" value="1"/>
</dbReference>
<dbReference type="Pfam" id="PF02463">
    <property type="entry name" value="SMC_N"/>
    <property type="match status" value="1"/>
</dbReference>
<name>A0A2T1GGQ5_9CYAN</name>
<comment type="caution">
    <text evidence="11">The sequence shown here is derived from an EMBL/GenBank/DDBJ whole genome shotgun (WGS) entry which is preliminary data.</text>
</comment>
<dbReference type="GO" id="GO:0006281">
    <property type="term" value="P:DNA repair"/>
    <property type="evidence" value="ECO:0007669"/>
    <property type="project" value="UniProtKB-KW"/>
</dbReference>
<keyword evidence="4" id="KW-0547">Nucleotide-binding</keyword>
<comment type="function">
    <text evidence="1 9">May be involved in recombinational repair of damaged DNA.</text>
</comment>
<dbReference type="Gene3D" id="3.40.50.300">
    <property type="entry name" value="P-loop containing nucleotide triphosphate hydrolases"/>
    <property type="match status" value="2"/>
</dbReference>
<gene>
    <name evidence="11" type="primary">recN</name>
    <name evidence="11" type="ORF">C7B77_10435</name>
</gene>
<dbReference type="InterPro" id="IPR003395">
    <property type="entry name" value="RecF/RecN/SMC_N"/>
</dbReference>
<dbReference type="GO" id="GO:0009432">
    <property type="term" value="P:SOS response"/>
    <property type="evidence" value="ECO:0007669"/>
    <property type="project" value="TreeGrafter"/>
</dbReference>
<comment type="similarity">
    <text evidence="2 9">Belongs to the RecN family.</text>
</comment>
<dbReference type="PANTHER" id="PTHR11059:SF0">
    <property type="entry name" value="DNA REPAIR PROTEIN RECN"/>
    <property type="match status" value="1"/>
</dbReference>
<sequence length="584" mass="64841">MLLSLRIQNFTLIDELELEFGAGLNVLTGETGAGKSIILDAIDLVLGGKPSLRMIRTGTEKATIEGTFTVNDRIREWSIEREFDLSDDDTVICSRELSIQGTNLRSRMRVNGAICNRQLAQELRELLIEITAQGQTVQLTNPTHQKELLDLYGGGKIFQQQENIGRAYTAYQQAYRIWIDRQQNEQQRLQRLDLLQYQAEELSQAHLTTPEEILDLETERQRLSHVVDLQQQSYAIYQLLYQNDTGGSIAVADMLGKAESTLIDMVEIDSSLQSTLDLVSLALAQVTEAGREINYYGDALEADPDRLLEIEERIRTLKLICRKYGPSLTEAIEFEHSVQTELAQLTGAVVSLEELERQSQDLYAKLIDACQQLTTLRQQAALDLERHLIGELKPLAMDKVKFQVEIATQTPTATGADTIIFNFSPNPGEPLQPLAATASGGEMSRFLLALKACFSNNGGAGTLIFDEIDAGVSGKVAQSIASKLHHLSQSQQVLCVTHQPLIAAMADRHFRVAKETISAEHTGNGTSVVERTIVRIEELHSQQQRRDEIAQIAGGQSAQEAISFATSLLSQAKTRKKAVKQSRK</sequence>
<evidence type="ECO:0000313" key="12">
    <source>
        <dbReference type="Proteomes" id="UP000238937"/>
    </source>
</evidence>
<dbReference type="OrthoDB" id="9806954at2"/>
<evidence type="ECO:0000313" key="11">
    <source>
        <dbReference type="EMBL" id="PSB56848.1"/>
    </source>
</evidence>
<dbReference type="AlphaFoldDB" id="A0A2T1GGQ5"/>
<keyword evidence="7 9" id="KW-0234">DNA repair</keyword>
<evidence type="ECO:0000256" key="1">
    <source>
        <dbReference type="ARBA" id="ARBA00003618"/>
    </source>
</evidence>
<dbReference type="EMBL" id="PVWO01000105">
    <property type="protein sequence ID" value="PSB56848.1"/>
    <property type="molecule type" value="Genomic_DNA"/>
</dbReference>
<evidence type="ECO:0000256" key="7">
    <source>
        <dbReference type="ARBA" id="ARBA00023204"/>
    </source>
</evidence>
<evidence type="ECO:0000256" key="4">
    <source>
        <dbReference type="ARBA" id="ARBA00022741"/>
    </source>
</evidence>
<organism evidence="11 12">
    <name type="scientific">Chamaesiphon polymorphus CCALA 037</name>
    <dbReference type="NCBI Taxonomy" id="2107692"/>
    <lineage>
        <taxon>Bacteria</taxon>
        <taxon>Bacillati</taxon>
        <taxon>Cyanobacteriota</taxon>
        <taxon>Cyanophyceae</taxon>
        <taxon>Gomontiellales</taxon>
        <taxon>Chamaesiphonaceae</taxon>
        <taxon>Chamaesiphon</taxon>
    </lineage>
</organism>
<protein>
    <recommendedName>
        <fullName evidence="3 9">DNA repair protein RecN</fullName>
    </recommendedName>
    <alternativeName>
        <fullName evidence="8 9">Recombination protein N</fullName>
    </alternativeName>
</protein>
<keyword evidence="12" id="KW-1185">Reference proteome</keyword>
<dbReference type="PANTHER" id="PTHR11059">
    <property type="entry name" value="DNA REPAIR PROTEIN RECN"/>
    <property type="match status" value="1"/>
</dbReference>
<evidence type="ECO:0000256" key="2">
    <source>
        <dbReference type="ARBA" id="ARBA00009441"/>
    </source>
</evidence>
<dbReference type="NCBIfam" id="TIGR00634">
    <property type="entry name" value="recN"/>
    <property type="match status" value="1"/>
</dbReference>
<keyword evidence="5 9" id="KW-0227">DNA damage</keyword>
<evidence type="ECO:0000256" key="3">
    <source>
        <dbReference type="ARBA" id="ARBA00021315"/>
    </source>
</evidence>
<accession>A0A2T1GGQ5</accession>
<evidence type="ECO:0000256" key="9">
    <source>
        <dbReference type="PIRNR" id="PIRNR003128"/>
    </source>
</evidence>
<dbReference type="SUPFAM" id="SSF52540">
    <property type="entry name" value="P-loop containing nucleoside triphosphate hydrolases"/>
    <property type="match status" value="1"/>
</dbReference>
<dbReference type="GO" id="GO:0043590">
    <property type="term" value="C:bacterial nucleoid"/>
    <property type="evidence" value="ECO:0007669"/>
    <property type="project" value="TreeGrafter"/>
</dbReference>
<evidence type="ECO:0000256" key="5">
    <source>
        <dbReference type="ARBA" id="ARBA00022763"/>
    </source>
</evidence>
<keyword evidence="6" id="KW-0067">ATP-binding</keyword>